<dbReference type="InterPro" id="IPR040442">
    <property type="entry name" value="Pyrv_kinase-like_dom_sf"/>
</dbReference>
<gene>
    <name evidence="2" type="primary">prpB</name>
    <name evidence="2" type="ORF">PSYPI_25599</name>
</gene>
<dbReference type="Proteomes" id="UP000004986">
    <property type="component" value="Unassembled WGS sequence"/>
</dbReference>
<keyword evidence="1" id="KW-0479">Metal-binding</keyword>
<dbReference type="PANTHER" id="PTHR42905:SF5">
    <property type="entry name" value="CARBOXYVINYL-CARBOXYPHOSPHONATE PHOSPHORYLMUTASE, CHLOROPLASTIC"/>
    <property type="match status" value="1"/>
</dbReference>
<dbReference type="HOGENOM" id="CLU_1895328_0_0_6"/>
<dbReference type="PATRIC" id="fig|629263.4.peg.4145"/>
<dbReference type="SUPFAM" id="SSF51621">
    <property type="entry name" value="Phosphoenolpyruvate/pyruvate domain"/>
    <property type="match status" value="1"/>
</dbReference>
<dbReference type="GO" id="GO:0046872">
    <property type="term" value="F:metal ion binding"/>
    <property type="evidence" value="ECO:0007669"/>
    <property type="project" value="UniProtKB-KW"/>
</dbReference>
<dbReference type="PANTHER" id="PTHR42905">
    <property type="entry name" value="PHOSPHOENOLPYRUVATE CARBOXYLASE"/>
    <property type="match status" value="1"/>
</dbReference>
<evidence type="ECO:0000313" key="2">
    <source>
        <dbReference type="EMBL" id="EGH45503.1"/>
    </source>
</evidence>
<proteinExistence type="predicted"/>
<dbReference type="EC" id="4.1.3.30" evidence="2"/>
<dbReference type="InterPro" id="IPR015813">
    <property type="entry name" value="Pyrv/PenolPyrv_kinase-like_dom"/>
</dbReference>
<dbReference type="GO" id="GO:0019629">
    <property type="term" value="P:propionate catabolic process, 2-methylcitrate cycle"/>
    <property type="evidence" value="ECO:0007669"/>
    <property type="project" value="TreeGrafter"/>
</dbReference>
<organism evidence="2 3">
    <name type="scientific">Pseudomonas syringae pv. pisi str. 1704B</name>
    <dbReference type="NCBI Taxonomy" id="629263"/>
    <lineage>
        <taxon>Bacteria</taxon>
        <taxon>Pseudomonadati</taxon>
        <taxon>Pseudomonadota</taxon>
        <taxon>Gammaproteobacteria</taxon>
        <taxon>Pseudomonadales</taxon>
        <taxon>Pseudomonadaceae</taxon>
        <taxon>Pseudomonas</taxon>
        <taxon>Pseudomonas syringae</taxon>
    </lineage>
</organism>
<dbReference type="AlphaFoldDB" id="F3GEK3"/>
<keyword evidence="2" id="KW-0456">Lyase</keyword>
<accession>F3GEK3</accession>
<feature type="non-terminal residue" evidence="2">
    <location>
        <position position="1"/>
    </location>
</feature>
<protein>
    <submittedName>
        <fullName evidence="2">2-methylisocitrate lyase</fullName>
        <ecNumber evidence="2">4.1.3.30</ecNumber>
    </submittedName>
</protein>
<keyword evidence="3" id="KW-1185">Reference proteome</keyword>
<comment type="caution">
    <text evidence="2">The sequence shown here is derived from an EMBL/GenBank/DDBJ whole genome shotgun (WGS) entry which is preliminary data.</text>
</comment>
<evidence type="ECO:0000256" key="1">
    <source>
        <dbReference type="ARBA" id="ARBA00022723"/>
    </source>
</evidence>
<dbReference type="EMBL" id="AEAI01001311">
    <property type="protein sequence ID" value="EGH45503.1"/>
    <property type="molecule type" value="Genomic_DNA"/>
</dbReference>
<dbReference type="GO" id="GO:0046421">
    <property type="term" value="F:methylisocitrate lyase activity"/>
    <property type="evidence" value="ECO:0007669"/>
    <property type="project" value="UniProtKB-EC"/>
</dbReference>
<sequence>PEAITELAMYKQFANRAGVPILANITEFGATPLFTVDELREADVSLVLYPLSAFRAMNKAAENVYGAIRRDGSQKNVIDSMQTRMELYDAIDYHTFEQKLDALFAQKKG</sequence>
<evidence type="ECO:0000313" key="3">
    <source>
        <dbReference type="Proteomes" id="UP000004986"/>
    </source>
</evidence>
<reference evidence="2 3" key="1">
    <citation type="journal article" date="2011" name="PLoS Pathog.">
        <title>Dynamic evolution of pathogenicity revealed by sequencing and comparative genomics of 19 Pseudomonas syringae isolates.</title>
        <authorList>
            <person name="Baltrus D.A."/>
            <person name="Nishimura M.T."/>
            <person name="Romanchuk A."/>
            <person name="Chang J.H."/>
            <person name="Mukhtar M.S."/>
            <person name="Cherkis K."/>
            <person name="Roach J."/>
            <person name="Grant S.R."/>
            <person name="Jones C.D."/>
            <person name="Dangl J.L."/>
        </authorList>
    </citation>
    <scope>NUCLEOTIDE SEQUENCE [LARGE SCALE GENOMIC DNA]</scope>
    <source>
        <strain evidence="2 3">1704B</strain>
    </source>
</reference>
<name>F3GEK3_PSESJ</name>
<dbReference type="Gene3D" id="3.20.20.60">
    <property type="entry name" value="Phosphoenolpyruvate-binding domains"/>
    <property type="match status" value="1"/>
</dbReference>